<keyword evidence="2" id="KW-1185">Reference proteome</keyword>
<dbReference type="EMBL" id="BPLQ01006428">
    <property type="protein sequence ID" value="GIY22296.1"/>
    <property type="molecule type" value="Genomic_DNA"/>
</dbReference>
<protein>
    <submittedName>
        <fullName evidence="1">Uncharacterized protein</fullName>
    </submittedName>
</protein>
<dbReference type="Proteomes" id="UP001054837">
    <property type="component" value="Unassembled WGS sequence"/>
</dbReference>
<gene>
    <name evidence="1" type="ORF">CDAR_375001</name>
</gene>
<proteinExistence type="predicted"/>
<sequence>MKLHFLGEKTLLLLPVKRKEWEQDGFFLSGDAISCFLFICSRNRMHQRLICFSGLFKKIRAYRETASTTAFTFLQRSGFFPTLIHENALLHGFLGQSIRSRLLI</sequence>
<name>A0AAV4RND3_9ARAC</name>
<accession>A0AAV4RND3</accession>
<evidence type="ECO:0000313" key="2">
    <source>
        <dbReference type="Proteomes" id="UP001054837"/>
    </source>
</evidence>
<evidence type="ECO:0000313" key="1">
    <source>
        <dbReference type="EMBL" id="GIY22296.1"/>
    </source>
</evidence>
<reference evidence="1 2" key="1">
    <citation type="submission" date="2021-06" db="EMBL/GenBank/DDBJ databases">
        <title>Caerostris darwini draft genome.</title>
        <authorList>
            <person name="Kono N."/>
            <person name="Arakawa K."/>
        </authorList>
    </citation>
    <scope>NUCLEOTIDE SEQUENCE [LARGE SCALE GENOMIC DNA]</scope>
</reference>
<dbReference type="AlphaFoldDB" id="A0AAV4RND3"/>
<comment type="caution">
    <text evidence="1">The sequence shown here is derived from an EMBL/GenBank/DDBJ whole genome shotgun (WGS) entry which is preliminary data.</text>
</comment>
<organism evidence="1 2">
    <name type="scientific">Caerostris darwini</name>
    <dbReference type="NCBI Taxonomy" id="1538125"/>
    <lineage>
        <taxon>Eukaryota</taxon>
        <taxon>Metazoa</taxon>
        <taxon>Ecdysozoa</taxon>
        <taxon>Arthropoda</taxon>
        <taxon>Chelicerata</taxon>
        <taxon>Arachnida</taxon>
        <taxon>Araneae</taxon>
        <taxon>Araneomorphae</taxon>
        <taxon>Entelegynae</taxon>
        <taxon>Araneoidea</taxon>
        <taxon>Araneidae</taxon>
        <taxon>Caerostris</taxon>
    </lineage>
</organism>